<dbReference type="PROSITE" id="PS00041">
    <property type="entry name" value="HTH_ARAC_FAMILY_1"/>
    <property type="match status" value="1"/>
</dbReference>
<dbReference type="InterPro" id="IPR020449">
    <property type="entry name" value="Tscrpt_reg_AraC-type_HTH"/>
</dbReference>
<dbReference type="PRINTS" id="PR00032">
    <property type="entry name" value="HTHARAC"/>
</dbReference>
<sequence>MLNDNLLLKSILDKFNLSTQLQITCVNKDKKLKVQSSSTSYNLLKEEIDLALSSSKKLQNYIDTKMIEFVSLEENKEVGIIYINLNNEINDYFILGPFSTTNNLEIISYPYRPKYCITYIADLLLIIIKDSKSFNCKITEKFFSLNIKKTIEYIHKNYDEQLTIDSISKMLNIHKCYFCNSFKKETGMTFTNFLCKFRVEKSKELLLNPSLSILDIAISVGFNNQSYYTMMFKKLTNLTPLEYRKSLI</sequence>
<evidence type="ECO:0000313" key="5">
    <source>
        <dbReference type="EMBL" id="MBD7914413.1"/>
    </source>
</evidence>
<reference evidence="5 6" key="1">
    <citation type="submission" date="2020-08" db="EMBL/GenBank/DDBJ databases">
        <title>A Genomic Blueprint of the Chicken Gut Microbiome.</title>
        <authorList>
            <person name="Gilroy R."/>
            <person name="Ravi A."/>
            <person name="Getino M."/>
            <person name="Pursley I."/>
            <person name="Horton D.L."/>
            <person name="Alikhan N.-F."/>
            <person name="Baker D."/>
            <person name="Gharbi K."/>
            <person name="Hall N."/>
            <person name="Watson M."/>
            <person name="Adriaenssens E.M."/>
            <person name="Foster-Nyarko E."/>
            <person name="Jarju S."/>
            <person name="Secka A."/>
            <person name="Antonio M."/>
            <person name="Oren A."/>
            <person name="Chaudhuri R."/>
            <person name="La Ragione R.M."/>
            <person name="Hildebrand F."/>
            <person name="Pallen M.J."/>
        </authorList>
    </citation>
    <scope>NUCLEOTIDE SEQUENCE [LARGE SCALE GENOMIC DNA]</scope>
    <source>
        <strain evidence="5 6">Sa3CUN1</strain>
    </source>
</reference>
<dbReference type="InterPro" id="IPR009057">
    <property type="entry name" value="Homeodomain-like_sf"/>
</dbReference>
<comment type="caution">
    <text evidence="5">The sequence shown here is derived from an EMBL/GenBank/DDBJ whole genome shotgun (WGS) entry which is preliminary data.</text>
</comment>
<feature type="domain" description="HTH araC/xylS-type" evidence="4">
    <location>
        <begin position="148"/>
        <end position="246"/>
    </location>
</feature>
<evidence type="ECO:0000256" key="3">
    <source>
        <dbReference type="ARBA" id="ARBA00023163"/>
    </source>
</evidence>
<dbReference type="Gene3D" id="1.10.10.60">
    <property type="entry name" value="Homeodomain-like"/>
    <property type="match status" value="2"/>
</dbReference>
<gene>
    <name evidence="5" type="ORF">H9660_04575</name>
</gene>
<dbReference type="Pfam" id="PF12833">
    <property type="entry name" value="HTH_18"/>
    <property type="match status" value="1"/>
</dbReference>
<dbReference type="Proteomes" id="UP000640335">
    <property type="component" value="Unassembled WGS sequence"/>
</dbReference>
<keyword evidence="1" id="KW-0805">Transcription regulation</keyword>
<evidence type="ECO:0000259" key="4">
    <source>
        <dbReference type="PROSITE" id="PS01124"/>
    </source>
</evidence>
<dbReference type="PROSITE" id="PS01124">
    <property type="entry name" value="HTH_ARAC_FAMILY_2"/>
    <property type="match status" value="1"/>
</dbReference>
<evidence type="ECO:0000256" key="1">
    <source>
        <dbReference type="ARBA" id="ARBA00023015"/>
    </source>
</evidence>
<name>A0ABR8Q1X3_9CLOT</name>
<evidence type="ECO:0000313" key="6">
    <source>
        <dbReference type="Proteomes" id="UP000640335"/>
    </source>
</evidence>
<accession>A0ABR8Q1X3</accession>
<dbReference type="InterPro" id="IPR018062">
    <property type="entry name" value="HTH_AraC-typ_CS"/>
</dbReference>
<protein>
    <submittedName>
        <fullName evidence="5">Helix-turn-helix transcriptional regulator</fullName>
    </submittedName>
</protein>
<keyword evidence="3" id="KW-0804">Transcription</keyword>
<evidence type="ECO:0000256" key="2">
    <source>
        <dbReference type="ARBA" id="ARBA00023125"/>
    </source>
</evidence>
<dbReference type="RefSeq" id="WP_191748997.1">
    <property type="nucleotide sequence ID" value="NZ_JACSQZ010000010.1"/>
</dbReference>
<keyword evidence="2" id="KW-0238">DNA-binding</keyword>
<dbReference type="SUPFAM" id="SSF46689">
    <property type="entry name" value="Homeodomain-like"/>
    <property type="match status" value="2"/>
</dbReference>
<proteinExistence type="predicted"/>
<dbReference type="InterPro" id="IPR018060">
    <property type="entry name" value="HTH_AraC"/>
</dbReference>
<organism evidence="5 6">
    <name type="scientific">Clostridium gallinarum</name>
    <dbReference type="NCBI Taxonomy" id="2762246"/>
    <lineage>
        <taxon>Bacteria</taxon>
        <taxon>Bacillati</taxon>
        <taxon>Bacillota</taxon>
        <taxon>Clostridia</taxon>
        <taxon>Eubacteriales</taxon>
        <taxon>Clostridiaceae</taxon>
        <taxon>Clostridium</taxon>
    </lineage>
</organism>
<keyword evidence="6" id="KW-1185">Reference proteome</keyword>
<dbReference type="EMBL" id="JACSQZ010000010">
    <property type="protein sequence ID" value="MBD7914413.1"/>
    <property type="molecule type" value="Genomic_DNA"/>
</dbReference>
<dbReference type="SMART" id="SM00342">
    <property type="entry name" value="HTH_ARAC"/>
    <property type="match status" value="1"/>
</dbReference>
<dbReference type="PANTHER" id="PTHR43280">
    <property type="entry name" value="ARAC-FAMILY TRANSCRIPTIONAL REGULATOR"/>
    <property type="match status" value="1"/>
</dbReference>
<dbReference type="PANTHER" id="PTHR43280:SF28">
    <property type="entry name" value="HTH-TYPE TRANSCRIPTIONAL ACTIVATOR RHAS"/>
    <property type="match status" value="1"/>
</dbReference>